<dbReference type="GO" id="GO:0005794">
    <property type="term" value="C:Golgi apparatus"/>
    <property type="evidence" value="ECO:0007669"/>
    <property type="project" value="TreeGrafter"/>
</dbReference>
<dbReference type="OrthoDB" id="442680at2759"/>
<proteinExistence type="inferred from homology"/>
<evidence type="ECO:0000313" key="8">
    <source>
        <dbReference type="EMBL" id="TXT10819.1"/>
    </source>
</evidence>
<dbReference type="GO" id="GO:0005384">
    <property type="term" value="F:manganese ion transmembrane transporter activity"/>
    <property type="evidence" value="ECO:0007669"/>
    <property type="project" value="TreeGrafter"/>
</dbReference>
<dbReference type="PANTHER" id="PTHR12608">
    <property type="entry name" value="TRANSMEMBRANE PROTEIN HTP-1 RELATED"/>
    <property type="match status" value="1"/>
</dbReference>
<dbReference type="Pfam" id="PF01169">
    <property type="entry name" value="GDT1"/>
    <property type="match status" value="2"/>
</dbReference>
<feature type="region of interest" description="Disordered" evidence="6">
    <location>
        <begin position="123"/>
        <end position="164"/>
    </location>
</feature>
<evidence type="ECO:0000256" key="2">
    <source>
        <dbReference type="ARBA" id="ARBA00009190"/>
    </source>
</evidence>
<keyword evidence="3 7" id="KW-0812">Transmembrane</keyword>
<feature type="transmembrane region" description="Helical" evidence="7">
    <location>
        <begin position="222"/>
        <end position="242"/>
    </location>
</feature>
<keyword evidence="9" id="KW-1185">Reference proteome</keyword>
<evidence type="ECO:0008006" key="10">
    <source>
        <dbReference type="Google" id="ProtNLM"/>
    </source>
</evidence>
<reference evidence="8 9" key="1">
    <citation type="journal article" date="2019" name="PLoS Genet.">
        <title>Convergent evolution of linked mating-type loci in basidiomycete fungi.</title>
        <authorList>
            <person name="Sun S."/>
            <person name="Coelho M.A."/>
            <person name="Heitman J."/>
            <person name="Nowrousian M."/>
        </authorList>
    </citation>
    <scope>NUCLEOTIDE SEQUENCE [LARGE SCALE GENOMIC DNA]</scope>
    <source>
        <strain evidence="8 9">CBS 4282</strain>
    </source>
</reference>
<dbReference type="Proteomes" id="UP000473826">
    <property type="component" value="Unassembled WGS sequence"/>
</dbReference>
<evidence type="ECO:0000256" key="3">
    <source>
        <dbReference type="ARBA" id="ARBA00022692"/>
    </source>
</evidence>
<keyword evidence="4 7" id="KW-1133">Transmembrane helix</keyword>
<dbReference type="PANTHER" id="PTHR12608:SF1">
    <property type="entry name" value="TRANSMEMBRANE PROTEIN 165"/>
    <property type="match status" value="1"/>
</dbReference>
<feature type="compositionally biased region" description="Low complexity" evidence="6">
    <location>
        <begin position="288"/>
        <end position="298"/>
    </location>
</feature>
<feature type="compositionally biased region" description="Polar residues" evidence="6">
    <location>
        <begin position="148"/>
        <end position="158"/>
    </location>
</feature>
<feature type="transmembrane region" description="Helical" evidence="7">
    <location>
        <begin position="27"/>
        <end position="50"/>
    </location>
</feature>
<accession>A0A7D8Z3P4</accession>
<protein>
    <recommendedName>
        <fullName evidence="10">GDT1 family protein</fullName>
    </recommendedName>
</protein>
<feature type="compositionally biased region" description="Pro residues" evidence="6">
    <location>
        <begin position="306"/>
        <end position="315"/>
    </location>
</feature>
<evidence type="ECO:0000256" key="5">
    <source>
        <dbReference type="ARBA" id="ARBA00023136"/>
    </source>
</evidence>
<feature type="region of interest" description="Disordered" evidence="6">
    <location>
        <begin position="486"/>
        <end position="505"/>
    </location>
</feature>
<comment type="caution">
    <text evidence="8">The sequence shown here is derived from an EMBL/GenBank/DDBJ whole genome shotgun (WGS) entry which is preliminary data.</text>
</comment>
<evidence type="ECO:0000256" key="1">
    <source>
        <dbReference type="ARBA" id="ARBA00004141"/>
    </source>
</evidence>
<dbReference type="EMBL" id="QKWK01000005">
    <property type="protein sequence ID" value="TXT10819.1"/>
    <property type="molecule type" value="Genomic_DNA"/>
</dbReference>
<organism evidence="8 9">
    <name type="scientific">Vanrija humicola</name>
    <name type="common">Yeast</name>
    <name type="synonym">Cryptococcus humicola</name>
    <dbReference type="NCBI Taxonomy" id="5417"/>
    <lineage>
        <taxon>Eukaryota</taxon>
        <taxon>Fungi</taxon>
        <taxon>Dikarya</taxon>
        <taxon>Basidiomycota</taxon>
        <taxon>Agaricomycotina</taxon>
        <taxon>Tremellomycetes</taxon>
        <taxon>Trichosporonales</taxon>
        <taxon>Trichosporonaceae</taxon>
        <taxon>Vanrija</taxon>
    </lineage>
</organism>
<dbReference type="GO" id="GO:0015085">
    <property type="term" value="F:calcium ion transmembrane transporter activity"/>
    <property type="evidence" value="ECO:0007669"/>
    <property type="project" value="TreeGrafter"/>
</dbReference>
<dbReference type="AlphaFoldDB" id="A0A7D8Z3P4"/>
<evidence type="ECO:0000313" key="9">
    <source>
        <dbReference type="Proteomes" id="UP000473826"/>
    </source>
</evidence>
<dbReference type="GO" id="GO:0032468">
    <property type="term" value="P:Golgi calcium ion homeostasis"/>
    <property type="evidence" value="ECO:0007669"/>
    <property type="project" value="TreeGrafter"/>
</dbReference>
<dbReference type="InterPro" id="IPR049555">
    <property type="entry name" value="GDT1-like_CS"/>
</dbReference>
<feature type="transmembrane region" description="Helical" evidence="7">
    <location>
        <begin position="56"/>
        <end position="74"/>
    </location>
</feature>
<dbReference type="PROSITE" id="PS01214">
    <property type="entry name" value="UPF0016"/>
    <property type="match status" value="1"/>
</dbReference>
<evidence type="ECO:0000256" key="7">
    <source>
        <dbReference type="SAM" id="Phobius"/>
    </source>
</evidence>
<sequence>MIVVSEIGDKTFLIAAIMASRHSRITVFAGAFASLVVMSVLSAALGQVFLGFIPKVWTLWAAAVLFVVFGIKMVQEALSMPSSHLQDEMREVEEELEEDAAEHDLGGGVVPLDVLEEGRALGPLENGLSGRPSRPTSPAPPGPRAVSRSPSRTRSQSIVLPGGKALGKGPSEFILRVREGARNGIQMMTNPVFAQAFILTFLGEWGDRSQITTIAMAGAHSIPVIAFGTILGHSLCTFMAVMGGRYLSTKISVKHSESHAMRGRTPASVTRCDPAPADTWQSPYWVPSPSSFSPSSTPTKHGTRPWTPPTPPPSRAPGDGAQRLRPQAGWCRTAAGIDRHAGAPAATGGMVLATPMVGAGLYPPTLSPNGVRGEKPTIASYIDRALGSCTESDHSAWRHAHVRLCRVATQLERRGRVRTSSHRAGGRVPLAWVRRWTRAKLPSPRCCAPSRRRGQTLCIMLRNGDRLRTDYCNKLGALTCHVAARPSPRRPALPPTRRPTARPWSRHWGTGLRACAAPAGASFAGARRAS</sequence>
<gene>
    <name evidence="8" type="ORF">VHUM_02324</name>
</gene>
<feature type="region of interest" description="Disordered" evidence="6">
    <location>
        <begin position="288"/>
        <end position="324"/>
    </location>
</feature>
<comment type="subcellular location">
    <subcellularLocation>
        <location evidence="1">Membrane</location>
        <topology evidence="1">Multi-pass membrane protein</topology>
    </subcellularLocation>
</comment>
<dbReference type="GO" id="GO:0000329">
    <property type="term" value="C:fungal-type vacuole membrane"/>
    <property type="evidence" value="ECO:0007669"/>
    <property type="project" value="TreeGrafter"/>
</dbReference>
<dbReference type="InterPro" id="IPR001727">
    <property type="entry name" value="GDT1-like"/>
</dbReference>
<evidence type="ECO:0000256" key="4">
    <source>
        <dbReference type="ARBA" id="ARBA00022989"/>
    </source>
</evidence>
<keyword evidence="5 7" id="KW-0472">Membrane</keyword>
<comment type="similarity">
    <text evidence="2">Belongs to the GDT1 family.</text>
</comment>
<evidence type="ECO:0000256" key="6">
    <source>
        <dbReference type="SAM" id="MobiDB-lite"/>
    </source>
</evidence>
<name>A0A7D8Z3P4_VANHU</name>
<dbReference type="GO" id="GO:0032472">
    <property type="term" value="P:Golgi calcium ion transport"/>
    <property type="evidence" value="ECO:0007669"/>
    <property type="project" value="TreeGrafter"/>
</dbReference>